<feature type="compositionally biased region" description="Polar residues" evidence="8">
    <location>
        <begin position="1780"/>
        <end position="1789"/>
    </location>
</feature>
<evidence type="ECO:0000256" key="3">
    <source>
        <dbReference type="ARBA" id="ARBA00022448"/>
    </source>
</evidence>
<keyword evidence="7" id="KW-0175">Coiled coil</keyword>
<protein>
    <recommendedName>
        <fullName evidence="9">VPS37 C-terminal domain-containing protein</fullName>
    </recommendedName>
</protein>
<feature type="compositionally biased region" description="Polar residues" evidence="8">
    <location>
        <begin position="1318"/>
        <end position="1332"/>
    </location>
</feature>
<feature type="compositionally biased region" description="Low complexity" evidence="8">
    <location>
        <begin position="1678"/>
        <end position="1690"/>
    </location>
</feature>
<feature type="compositionally biased region" description="Polar residues" evidence="8">
    <location>
        <begin position="1639"/>
        <end position="1654"/>
    </location>
</feature>
<feature type="compositionally biased region" description="Low complexity" evidence="8">
    <location>
        <begin position="1765"/>
        <end position="1779"/>
    </location>
</feature>
<name>A0A5N6P4G4_9ASTR</name>
<feature type="coiled-coil region" evidence="7">
    <location>
        <begin position="756"/>
        <end position="816"/>
    </location>
</feature>
<dbReference type="SUPFAM" id="SSF140111">
    <property type="entry name" value="Endosomal sorting complex assembly domain"/>
    <property type="match status" value="1"/>
</dbReference>
<dbReference type="PANTHER" id="PTHR35116:SF2">
    <property type="entry name" value="ATP-DEPENDENT HELICASE FAMILY PROTEIN-RELATED"/>
    <property type="match status" value="1"/>
</dbReference>
<evidence type="ECO:0000256" key="7">
    <source>
        <dbReference type="SAM" id="Coils"/>
    </source>
</evidence>
<feature type="region of interest" description="Disordered" evidence="8">
    <location>
        <begin position="560"/>
        <end position="579"/>
    </location>
</feature>
<keyword evidence="11" id="KW-1185">Reference proteome</keyword>
<feature type="coiled-coil region" evidence="7">
    <location>
        <begin position="1880"/>
        <end position="1927"/>
    </location>
</feature>
<proteinExistence type="inferred from homology"/>
<dbReference type="Pfam" id="PF25029">
    <property type="entry name" value="MOM1"/>
    <property type="match status" value="1"/>
</dbReference>
<dbReference type="InterPro" id="IPR039322">
    <property type="entry name" value="MOM1"/>
</dbReference>
<feature type="region of interest" description="Disordered" evidence="8">
    <location>
        <begin position="1749"/>
        <end position="1797"/>
    </location>
</feature>
<evidence type="ECO:0000256" key="5">
    <source>
        <dbReference type="ARBA" id="ARBA00022927"/>
    </source>
</evidence>
<feature type="region of interest" description="Disordered" evidence="8">
    <location>
        <begin position="1301"/>
        <end position="1333"/>
    </location>
</feature>
<dbReference type="Pfam" id="PF07200">
    <property type="entry name" value="Mod_r"/>
    <property type="match status" value="1"/>
</dbReference>
<dbReference type="PROSITE" id="PS51314">
    <property type="entry name" value="VPS37_C"/>
    <property type="match status" value="1"/>
</dbReference>
<dbReference type="Gene3D" id="3.40.50.300">
    <property type="entry name" value="P-loop containing nucleotide triphosphate hydrolases"/>
    <property type="match status" value="1"/>
</dbReference>
<feature type="domain" description="VPS37 C-terminal" evidence="9">
    <location>
        <begin position="1884"/>
        <end position="1973"/>
    </location>
</feature>
<dbReference type="InterPro" id="IPR009851">
    <property type="entry name" value="Mod_r"/>
</dbReference>
<feature type="compositionally biased region" description="Polar residues" evidence="8">
    <location>
        <begin position="88"/>
        <end position="100"/>
    </location>
</feature>
<dbReference type="PANTHER" id="PTHR35116">
    <property type="entry name" value="HELICASE PROTEIN MOM1"/>
    <property type="match status" value="1"/>
</dbReference>
<dbReference type="InterPro" id="IPR037202">
    <property type="entry name" value="ESCRT_assembly_dom"/>
</dbReference>
<keyword evidence="4" id="KW-0967">Endosome</keyword>
<evidence type="ECO:0000256" key="1">
    <source>
        <dbReference type="ARBA" id="ARBA00004177"/>
    </source>
</evidence>
<comment type="similarity">
    <text evidence="2">Belongs to the VPS37 family.</text>
</comment>
<evidence type="ECO:0000313" key="11">
    <source>
        <dbReference type="Proteomes" id="UP000326396"/>
    </source>
</evidence>
<dbReference type="EMBL" id="SZYD01000007">
    <property type="protein sequence ID" value="KAD5803453.1"/>
    <property type="molecule type" value="Genomic_DNA"/>
</dbReference>
<dbReference type="GO" id="GO:0000813">
    <property type="term" value="C:ESCRT I complex"/>
    <property type="evidence" value="ECO:0007669"/>
    <property type="project" value="UniProtKB-ARBA"/>
</dbReference>
<dbReference type="GO" id="GO:0031507">
    <property type="term" value="P:heterochromatin formation"/>
    <property type="evidence" value="ECO:0007669"/>
    <property type="project" value="InterPro"/>
</dbReference>
<comment type="subcellular location">
    <subcellularLocation>
        <location evidence="1">Endosome</location>
    </subcellularLocation>
</comment>
<feature type="compositionally biased region" description="Low complexity" evidence="8">
    <location>
        <begin position="1499"/>
        <end position="1520"/>
    </location>
</feature>
<feature type="compositionally biased region" description="Polar residues" evidence="8">
    <location>
        <begin position="1549"/>
        <end position="1558"/>
    </location>
</feature>
<feature type="region of interest" description="Disordered" evidence="8">
    <location>
        <begin position="514"/>
        <end position="537"/>
    </location>
</feature>
<feature type="compositionally biased region" description="Polar residues" evidence="8">
    <location>
        <begin position="7"/>
        <end position="20"/>
    </location>
</feature>
<organism evidence="10 11">
    <name type="scientific">Mikania micrantha</name>
    <name type="common">bitter vine</name>
    <dbReference type="NCBI Taxonomy" id="192012"/>
    <lineage>
        <taxon>Eukaryota</taxon>
        <taxon>Viridiplantae</taxon>
        <taxon>Streptophyta</taxon>
        <taxon>Embryophyta</taxon>
        <taxon>Tracheophyta</taxon>
        <taxon>Spermatophyta</taxon>
        <taxon>Magnoliopsida</taxon>
        <taxon>eudicotyledons</taxon>
        <taxon>Gunneridae</taxon>
        <taxon>Pentapetalae</taxon>
        <taxon>asterids</taxon>
        <taxon>campanulids</taxon>
        <taxon>Asterales</taxon>
        <taxon>Asteraceae</taxon>
        <taxon>Asteroideae</taxon>
        <taxon>Heliantheae alliance</taxon>
        <taxon>Eupatorieae</taxon>
        <taxon>Mikania</taxon>
    </lineage>
</organism>
<sequence length="2281" mass="253294">MVEAPITNATKESTENNSKQCSEDVNDITKTGKQDSDVGGRKRKRFTAIHYKASFKPQRIRIQSDGDCPQTKSLDGIESGDMEEKTGGSVSPSNVNIASGDNRMVHTSSYRVEHDLENQQEHDASHKAVESRKAAGTMDNAENNDVSSNMQNSKFVEFWVPVQLSNVQLEQYCATLLSNAMALRSSSKSDTLGTLKNVYNTNRKCCNHPYIVDAKLQESLMKDKERSTILDVDVKASGKLQFLDHVLPEIHKQQLKVLILFQHTSGSYSLPLGHILVSYVHQRYGENSCEHVNGVGDISSKKQASIMFNKEMSRFIFLLESRSCNPSIKLSSVDVVIIFDGESNPSNDLKSLQKISIDSQLEQIMIFRLYSSSTLEEKILKLAENNTAIDIRSQSLRSNYDALLTWGASDLFDKLTKFHSQTVVNISSEESLLKDVVEEFLSIISHKCKSSDIKPKLRIIRVQNCGIYGKNIPLLSEIRTHVPDGDQPYIFWRKLFERRSPVWKFVSESTPRQRKRPSYFFDSPSRGKNDVDGGGVKTRRRTVNINSAVEPAQLKTVIEGETGGVNEANDESQSSSGDQFWSTAVNDKMSLLDLLKPTVSELCTILMFSEDVKIIVETFLEFVLENYKVGKEHTSTLQAFMISLCWIGSSLGKSKIDRSESFALAKKQFNFCCMEEEAESVYKKLKAVKETFLQKTQILDLLKDNISAPEGIKPEINNNISAPEGVKPEINKSQHIHTVDAFENHESCDNHSEKGKEEFEEIKRDFYEKRANLEKEYKLEKYIIHALYRNNPSIRAEKLKIKDREFTKKLEEHERLWEIHCEESKATILAAKGQVAAENEFHLHGSHSGNPEVHPTLPENPIEVQINDEPVCEGANDIESTSSHTSEKEVVNATISSEQIGEVPAQQFDDDMDVDVAEKVDSSHVNAKGGTSSPDVSHAVDDTIIDHDETGANDMGLDVDSGDIKVQAEDYNKESDETRHDNVDDVAPRVECVEMRMPTGTHAVEDHNETDFDDISPHVDSGDMEMSAGNYNDENKENGTLGLDTSHVEDCYETVDKGAAEVECAETGMPAGTCDKEDAEDGEITPDVGDNHNETSPNDELLCVHSDEMTTPAGTCDRENAEEGEITTDDGYDHNETSPNNVTCVESTDMATPAGTWDKEDGEITPDVGDDYNETIPNDVIPRCASTDMATTAGTCEKENVEDGEITPDVDDDYNETIPNDVIPRCASTDMAVDMAMTASTCEKENVEDGAIVSDTPNVDDNHNETGLEDMLPHVESVEKATPADNEENAEDSIIRPDALHANEDHNGSNDPVCAAPSQANTPSVQPVSSPASDHLEPLQLEDLLVSGVQDEEINAGDLQPTPPVNELNMFDNLPNRVSSQMSNQTDPLQAEVERLNIVKENVAKLHQEMKQKLNSECEKEIADIVAQIRLKYDAKHLEADAAYDKKKMEIETNIDKVNMNKILAEAFRSKCQDLTPSGHTGMQQVSQAGLMQQLSRLSSPGQSSRNQQPPQPPSSQAQPLTVPSLETQQPRPRQPLQVVHEPAALFSSRPSPMVNQVTSSTPSTTSRPPPIINHITPSTTPTTSRPRPTSRPISPSSAPTTSRLPSSFNTINSSTLSNKSPPSIAQIDMSAANLRISTETRGQSPHMRSSSPDLGTHQRMLPGQHVTNSPSHSTAIQTPSTSPQSLTPLPSEPVILPTPPPSEPCTVLASEQTPLVAHVDNAPRWVNVVAPQPDIGSQLDRLTITQAIGEEQGDQRPQEITTNSWYPPSVSSPSLSHPATPNSNTYSQRDGDRPHVSPAEAAGIMIYLKDKSVDELRKLLSDPEAYQQFLLSIDPVRTQNNLRDELRTETLQLARENLEKEPQITELRNQCMIIRTSELASAQEKLNILTKRKAEILKSYSPGSLLHKLQESMNKTDEESETLHQQLLRKEIDLAMFVQQYKKLRVDYHKRALKHLASSTYTEMVIQMGKACKAFPHEKQQLTFLVQFPAKVSLQNMASFLTKPRQLGTTHYTFTLSIFLLSRYLLLQPVLTLTPESRPQETPPVLAADSRRWRSMDETGNAEDRLRDSPVIADMIELTPEGVRDNFPRLQELVNNYIREERLRGVRVRLAYEGDSSLPLTPPHPNSNDPQTSFLHQVSTTTNAITLVPTQIPEASTQTLLGLLGEVTTEPPRTEMVPFSIGLSSQSMTLNNPYANPFATYSMPLPHIPANTGYTGDQYFGTTAAQLGVQSMAQQFWQNPYWQAYPYPGYPSYGLAGVPHTQTQSFGPKKTTKTEGSSQH</sequence>
<feature type="region of interest" description="Disordered" evidence="8">
    <location>
        <begin position="63"/>
        <end position="100"/>
    </location>
</feature>
<evidence type="ECO:0000256" key="4">
    <source>
        <dbReference type="ARBA" id="ARBA00022753"/>
    </source>
</evidence>
<accession>A0A5N6P4G4</accession>
<feature type="compositionally biased region" description="Low complexity" evidence="8">
    <location>
        <begin position="1559"/>
        <end position="1604"/>
    </location>
</feature>
<dbReference type="OrthoDB" id="885191at2759"/>
<evidence type="ECO:0000256" key="6">
    <source>
        <dbReference type="PROSITE-ProRule" id="PRU00646"/>
    </source>
</evidence>
<dbReference type="InterPro" id="IPR027417">
    <property type="entry name" value="P-loop_NTPase"/>
</dbReference>
<feature type="region of interest" description="Disordered" evidence="8">
    <location>
        <begin position="1"/>
        <end position="41"/>
    </location>
</feature>
<dbReference type="GO" id="GO:0015031">
    <property type="term" value="P:protein transport"/>
    <property type="evidence" value="ECO:0007669"/>
    <property type="project" value="UniProtKB-UniRule"/>
</dbReference>
<dbReference type="InterPro" id="IPR029012">
    <property type="entry name" value="Helix_hairpin_bin_sf"/>
</dbReference>
<comment type="caution">
    <text evidence="10">The sequence shown here is derived from an EMBL/GenBank/DDBJ whole genome shotgun (WGS) entry which is preliminary data.</text>
</comment>
<feature type="compositionally biased region" description="Polar residues" evidence="8">
    <location>
        <begin position="1666"/>
        <end position="1677"/>
    </location>
</feature>
<keyword evidence="5 6" id="KW-0653">Protein transport</keyword>
<feature type="coiled-coil region" evidence="7">
    <location>
        <begin position="1389"/>
        <end position="1416"/>
    </location>
</feature>
<dbReference type="InterPro" id="IPR056882">
    <property type="entry name" value="MOM1_dom"/>
</dbReference>
<feature type="region of interest" description="Disordered" evidence="8">
    <location>
        <begin position="2262"/>
        <end position="2281"/>
    </location>
</feature>
<dbReference type="Gene3D" id="1.10.287.660">
    <property type="entry name" value="Helix hairpin bin"/>
    <property type="match status" value="1"/>
</dbReference>
<feature type="region of interest" description="Disordered" evidence="8">
    <location>
        <begin position="1493"/>
        <end position="1624"/>
    </location>
</feature>
<dbReference type="Proteomes" id="UP000326396">
    <property type="component" value="Linkage Group LG15"/>
</dbReference>
<dbReference type="SUPFAM" id="SSF52540">
    <property type="entry name" value="P-loop containing nucleoside triphosphate hydrolases"/>
    <property type="match status" value="1"/>
</dbReference>
<evidence type="ECO:0000259" key="9">
    <source>
        <dbReference type="PROSITE" id="PS51314"/>
    </source>
</evidence>
<feature type="region of interest" description="Disordered" evidence="8">
    <location>
        <begin position="1126"/>
        <end position="1146"/>
    </location>
</feature>
<reference evidence="10 11" key="1">
    <citation type="submission" date="2019-05" db="EMBL/GenBank/DDBJ databases">
        <title>Mikania micrantha, genome provides insights into the molecular mechanism of rapid growth.</title>
        <authorList>
            <person name="Liu B."/>
        </authorList>
    </citation>
    <scope>NUCLEOTIDE SEQUENCE [LARGE SCALE GENOMIC DNA]</scope>
    <source>
        <strain evidence="10">NLD-2019</strain>
        <tissue evidence="10">Leaf</tissue>
    </source>
</reference>
<evidence type="ECO:0000256" key="8">
    <source>
        <dbReference type="SAM" id="MobiDB-lite"/>
    </source>
</evidence>
<evidence type="ECO:0000313" key="10">
    <source>
        <dbReference type="EMBL" id="KAD5803453.1"/>
    </source>
</evidence>
<feature type="compositionally biased region" description="Polar residues" evidence="8">
    <location>
        <begin position="1605"/>
        <end position="1624"/>
    </location>
</feature>
<feature type="region of interest" description="Disordered" evidence="8">
    <location>
        <begin position="1639"/>
        <end position="1706"/>
    </location>
</feature>
<dbReference type="Gene3D" id="6.10.250.1310">
    <property type="match status" value="1"/>
</dbReference>
<evidence type="ECO:0000256" key="2">
    <source>
        <dbReference type="ARBA" id="ARBA00007617"/>
    </source>
</evidence>
<gene>
    <name evidence="10" type="ORF">E3N88_14813</name>
</gene>
<keyword evidence="3 6" id="KW-0813">Transport</keyword>
<feature type="compositionally biased region" description="Basic and acidic residues" evidence="8">
    <location>
        <begin position="30"/>
        <end position="40"/>
    </location>
</feature>
<feature type="compositionally biased region" description="Polar residues" evidence="8">
    <location>
        <begin position="1137"/>
        <end position="1146"/>
    </location>
</feature>